<dbReference type="PROSITE" id="PS51857">
    <property type="entry name" value="CSD_2"/>
    <property type="match status" value="1"/>
</dbReference>
<proteinExistence type="predicted"/>
<organism evidence="3 4">
    <name type="scientific">Chrysochromulina tobinii</name>
    <dbReference type="NCBI Taxonomy" id="1460289"/>
    <lineage>
        <taxon>Eukaryota</taxon>
        <taxon>Haptista</taxon>
        <taxon>Haptophyta</taxon>
        <taxon>Prymnesiophyceae</taxon>
        <taxon>Prymnesiales</taxon>
        <taxon>Chrysochromulinaceae</taxon>
        <taxon>Chrysochromulina</taxon>
    </lineage>
</organism>
<protein>
    <submittedName>
        <fullName evidence="3">Cold-shock DNA binding protein</fullName>
    </submittedName>
</protein>
<accession>A0A0M0JKE5</accession>
<dbReference type="InterPro" id="IPR012340">
    <property type="entry name" value="NA-bd_OB-fold"/>
</dbReference>
<dbReference type="Gene3D" id="2.40.50.140">
    <property type="entry name" value="Nucleic acid-binding proteins"/>
    <property type="match status" value="1"/>
</dbReference>
<dbReference type="InterPro" id="IPR011129">
    <property type="entry name" value="CSD"/>
</dbReference>
<dbReference type="GO" id="GO:0003676">
    <property type="term" value="F:nucleic acid binding"/>
    <property type="evidence" value="ECO:0007669"/>
    <property type="project" value="InterPro"/>
</dbReference>
<evidence type="ECO:0000256" key="1">
    <source>
        <dbReference type="SAM" id="MobiDB-lite"/>
    </source>
</evidence>
<feature type="domain" description="CSD" evidence="2">
    <location>
        <begin position="75"/>
        <end position="141"/>
    </location>
</feature>
<reference evidence="4" key="1">
    <citation type="journal article" date="2015" name="PLoS Genet.">
        <title>Genome Sequence and Transcriptome Analyses of Chrysochromulina tobin: Metabolic Tools for Enhanced Algal Fitness in the Prominent Order Prymnesiales (Haptophyceae).</title>
        <authorList>
            <person name="Hovde B.T."/>
            <person name="Deodato C.R."/>
            <person name="Hunsperger H.M."/>
            <person name="Ryken S.A."/>
            <person name="Yost W."/>
            <person name="Jha R.K."/>
            <person name="Patterson J."/>
            <person name="Monnat R.J. Jr."/>
            <person name="Barlow S.B."/>
            <person name="Starkenburg S.R."/>
            <person name="Cattolico R.A."/>
        </authorList>
    </citation>
    <scope>NUCLEOTIDE SEQUENCE</scope>
    <source>
        <strain evidence="4">CCMP291</strain>
    </source>
</reference>
<dbReference type="Pfam" id="PF00313">
    <property type="entry name" value="CSD"/>
    <property type="match status" value="1"/>
</dbReference>
<evidence type="ECO:0000313" key="4">
    <source>
        <dbReference type="Proteomes" id="UP000037460"/>
    </source>
</evidence>
<feature type="compositionally biased region" description="Low complexity" evidence="1">
    <location>
        <begin position="201"/>
        <end position="216"/>
    </location>
</feature>
<dbReference type="SMART" id="SM00357">
    <property type="entry name" value="CSP"/>
    <property type="match status" value="1"/>
</dbReference>
<dbReference type="PANTHER" id="PTHR46565">
    <property type="entry name" value="COLD SHOCK DOMAIN PROTEIN 2"/>
    <property type="match status" value="1"/>
</dbReference>
<evidence type="ECO:0000313" key="3">
    <source>
        <dbReference type="EMBL" id="KOO26738.1"/>
    </source>
</evidence>
<dbReference type="PANTHER" id="PTHR46565:SF20">
    <property type="entry name" value="COLD SHOCK DOMAIN-CONTAINING PROTEIN 4"/>
    <property type="match status" value="1"/>
</dbReference>
<feature type="compositionally biased region" description="Low complexity" evidence="1">
    <location>
        <begin position="182"/>
        <end position="194"/>
    </location>
</feature>
<gene>
    <name evidence="3" type="ORF">Ctob_012957</name>
</gene>
<dbReference type="SUPFAM" id="SSF50249">
    <property type="entry name" value="Nucleic acid-binding proteins"/>
    <property type="match status" value="1"/>
</dbReference>
<dbReference type="Proteomes" id="UP000037460">
    <property type="component" value="Unassembled WGS sequence"/>
</dbReference>
<dbReference type="AlphaFoldDB" id="A0A0M0JKE5"/>
<comment type="caution">
    <text evidence="3">The sequence shown here is derived from an EMBL/GenBank/DDBJ whole genome shotgun (WGS) entry which is preliminary data.</text>
</comment>
<name>A0A0M0JKE5_9EUKA</name>
<dbReference type="EMBL" id="JWZX01002811">
    <property type="protein sequence ID" value="KOO26738.1"/>
    <property type="molecule type" value="Genomic_DNA"/>
</dbReference>
<feature type="region of interest" description="Disordered" evidence="1">
    <location>
        <begin position="135"/>
        <end position="232"/>
    </location>
</feature>
<dbReference type="InterPro" id="IPR002059">
    <property type="entry name" value="CSP_DNA-bd"/>
</dbReference>
<sequence length="232" mass="25104">MNETVKSMEDGVVDDEEFATEDAYDLSRLERKRENEHFGAQLQPMPLTSVEPAEDGPVPEWVAKFQRDVPAAKLKLTGKCAKWNTAKGFGFVTRDDGGPDVYVHQRDLKKEGFRSLLEGEPVMFEVSRMEDGRLHGIKVTGPGGLQVQGQPHKARDNDDDFDDDGRRGAGGPSRRIDEKKAAPPSKSPYKPALAFKPRTLKPAAAKPAAVKPASKPAGGGSAAAAEQIDALA</sequence>
<dbReference type="OrthoDB" id="422005at2759"/>
<dbReference type="PRINTS" id="PR00050">
    <property type="entry name" value="COLDSHOCK"/>
</dbReference>
<keyword evidence="4" id="KW-1185">Reference proteome</keyword>
<evidence type="ECO:0000259" key="2">
    <source>
        <dbReference type="PROSITE" id="PS51857"/>
    </source>
</evidence>